<gene>
    <name evidence="2" type="ORF">V8G54_011959</name>
</gene>
<protein>
    <submittedName>
        <fullName evidence="2">Uncharacterized protein</fullName>
    </submittedName>
</protein>
<name>A0AAQ3NTU0_VIGMU</name>
<reference evidence="2 3" key="1">
    <citation type="journal article" date="2023" name="Life. Sci Alliance">
        <title>Evolutionary insights into 3D genome organization and epigenetic landscape of Vigna mungo.</title>
        <authorList>
            <person name="Junaid A."/>
            <person name="Singh B."/>
            <person name="Bhatia S."/>
        </authorList>
    </citation>
    <scope>NUCLEOTIDE SEQUENCE [LARGE SCALE GENOMIC DNA]</scope>
    <source>
        <strain evidence="2">Urdbean</strain>
    </source>
</reference>
<evidence type="ECO:0000256" key="1">
    <source>
        <dbReference type="SAM" id="MobiDB-lite"/>
    </source>
</evidence>
<accession>A0AAQ3NTU0</accession>
<evidence type="ECO:0000313" key="2">
    <source>
        <dbReference type="EMBL" id="WVZ14393.1"/>
    </source>
</evidence>
<feature type="compositionally biased region" description="Acidic residues" evidence="1">
    <location>
        <begin position="167"/>
        <end position="181"/>
    </location>
</feature>
<dbReference type="EMBL" id="CP144697">
    <property type="protein sequence ID" value="WVZ14393.1"/>
    <property type="molecule type" value="Genomic_DNA"/>
</dbReference>
<feature type="region of interest" description="Disordered" evidence="1">
    <location>
        <begin position="150"/>
        <end position="181"/>
    </location>
</feature>
<feature type="compositionally biased region" description="Basic and acidic residues" evidence="1">
    <location>
        <begin position="33"/>
        <end position="44"/>
    </location>
</feature>
<keyword evidence="3" id="KW-1185">Reference proteome</keyword>
<feature type="compositionally biased region" description="Basic and acidic residues" evidence="1">
    <location>
        <begin position="150"/>
        <end position="166"/>
    </location>
</feature>
<evidence type="ECO:0000313" key="3">
    <source>
        <dbReference type="Proteomes" id="UP001374535"/>
    </source>
</evidence>
<dbReference type="Proteomes" id="UP001374535">
    <property type="component" value="Chromosome 4"/>
</dbReference>
<sequence>MVKNVDGEGVYGCEIDEYGGLREDLGERRQIDDGEGLCGRETKGDGGLIQHMGDTREIDDDDEGVGGSQTHRDGGITQYLGDLSDIKEQVREYEPITFVDKEVIVGGRSTSNDDGNGEVNRMKGLVDINVECEGDCYGNMHVEHVEVEFVSHENERSSWSDMSKLDLDDDDISDSGLLNDE</sequence>
<organism evidence="2 3">
    <name type="scientific">Vigna mungo</name>
    <name type="common">Black gram</name>
    <name type="synonym">Phaseolus mungo</name>
    <dbReference type="NCBI Taxonomy" id="3915"/>
    <lineage>
        <taxon>Eukaryota</taxon>
        <taxon>Viridiplantae</taxon>
        <taxon>Streptophyta</taxon>
        <taxon>Embryophyta</taxon>
        <taxon>Tracheophyta</taxon>
        <taxon>Spermatophyta</taxon>
        <taxon>Magnoliopsida</taxon>
        <taxon>eudicotyledons</taxon>
        <taxon>Gunneridae</taxon>
        <taxon>Pentapetalae</taxon>
        <taxon>rosids</taxon>
        <taxon>fabids</taxon>
        <taxon>Fabales</taxon>
        <taxon>Fabaceae</taxon>
        <taxon>Papilionoideae</taxon>
        <taxon>50 kb inversion clade</taxon>
        <taxon>NPAAA clade</taxon>
        <taxon>indigoferoid/millettioid clade</taxon>
        <taxon>Phaseoleae</taxon>
        <taxon>Vigna</taxon>
    </lineage>
</organism>
<proteinExistence type="predicted"/>
<dbReference type="AlphaFoldDB" id="A0AAQ3NTU0"/>
<feature type="region of interest" description="Disordered" evidence="1">
    <location>
        <begin position="33"/>
        <end position="55"/>
    </location>
</feature>